<dbReference type="Gene3D" id="3.40.390.10">
    <property type="entry name" value="Collagenase (Catalytic Domain)"/>
    <property type="match status" value="1"/>
</dbReference>
<comment type="caution">
    <text evidence="8">The sequence shown here is derived from an EMBL/GenBank/DDBJ whole genome shotgun (WGS) entry which is preliminary data.</text>
</comment>
<protein>
    <submittedName>
        <fullName evidence="8">A disintegrin and metalloproteinase with thrombospondin motifs 18</fullName>
    </submittedName>
</protein>
<evidence type="ECO:0000313" key="8">
    <source>
        <dbReference type="EMBL" id="GFO49060.1"/>
    </source>
</evidence>
<evidence type="ECO:0000256" key="4">
    <source>
        <dbReference type="PROSITE-ProRule" id="PRU00276"/>
    </source>
</evidence>
<keyword evidence="8" id="KW-0645">Protease</keyword>
<feature type="active site" evidence="4">
    <location>
        <position position="177"/>
    </location>
</feature>
<feature type="binding site" evidence="4">
    <location>
        <position position="180"/>
    </location>
    <ligand>
        <name>Zn(2+)</name>
        <dbReference type="ChEBI" id="CHEBI:29105"/>
        <note>catalytic</note>
    </ligand>
</feature>
<feature type="signal peptide" evidence="5">
    <location>
        <begin position="1"/>
        <end position="24"/>
    </location>
</feature>
<organism evidence="8 9">
    <name type="scientific">Plakobranchus ocellatus</name>
    <dbReference type="NCBI Taxonomy" id="259542"/>
    <lineage>
        <taxon>Eukaryota</taxon>
        <taxon>Metazoa</taxon>
        <taxon>Spiralia</taxon>
        <taxon>Lophotrochozoa</taxon>
        <taxon>Mollusca</taxon>
        <taxon>Gastropoda</taxon>
        <taxon>Heterobranchia</taxon>
        <taxon>Euthyneura</taxon>
        <taxon>Panpulmonata</taxon>
        <taxon>Sacoglossa</taxon>
        <taxon>Placobranchoidea</taxon>
        <taxon>Plakobranchidae</taxon>
        <taxon>Plakobranchus</taxon>
    </lineage>
</organism>
<proteinExistence type="predicted"/>
<gene>
    <name evidence="8" type="ORF">PoB_007556500</name>
</gene>
<dbReference type="PANTHER" id="PTHR11905:SF159">
    <property type="entry name" value="ADAM METALLOPROTEASE"/>
    <property type="match status" value="1"/>
</dbReference>
<evidence type="ECO:0000256" key="3">
    <source>
        <dbReference type="ARBA" id="ARBA00022729"/>
    </source>
</evidence>
<evidence type="ECO:0000313" key="9">
    <source>
        <dbReference type="Proteomes" id="UP000735302"/>
    </source>
</evidence>
<keyword evidence="4" id="KW-0862">Zinc</keyword>
<evidence type="ECO:0000256" key="2">
    <source>
        <dbReference type="ARBA" id="ARBA00022530"/>
    </source>
</evidence>
<dbReference type="AlphaFoldDB" id="A0AAV4DXZ9"/>
<dbReference type="Gene3D" id="3.40.1620.60">
    <property type="match status" value="1"/>
</dbReference>
<sequence>MPSLRVFTCVVLSMYLSLLFGCLAEEYVLEVLLVVDGPSQARWNAVAKAAGTTVKKEAESFMFEVNKCFRELTSQGVDIEVRLVNNSVFFTSEAILGDDFLYRKKGKTYINHTEVLTPLKEWTKGKQFDIAIFIPGHTFLDRDVAGVAIINHVCKRSGISIIKPTYNTFMTQTIVHELGHNLGLRHDGEGNDCGGDAKLFMAPTISRVSYEHISWSSCSADVLRKNLKKKKCIKSTDRTKAIKAARFGRILSADELCKRLDRKHVSRFAYNHDYSNICEKLPCEKSLKITTTKKKLWFITYDEDTKFSGVWTNVRVPPGMQCGSGKSCEKGRCVKDRSVTKSWNTKCPFGDTPYLEGDIKTCQDVKKKKKCDLNGYRRACCKSCK</sequence>
<dbReference type="Proteomes" id="UP000735302">
    <property type="component" value="Unassembled WGS sequence"/>
</dbReference>
<comment type="subcellular location">
    <subcellularLocation>
        <location evidence="1">Secreted</location>
        <location evidence="1">Extracellular space</location>
        <location evidence="1">Extracellular matrix</location>
    </subcellularLocation>
</comment>
<keyword evidence="9" id="KW-1185">Reference proteome</keyword>
<feature type="domain" description="PLAC" evidence="7">
    <location>
        <begin position="329"/>
        <end position="385"/>
    </location>
</feature>
<dbReference type="InterPro" id="IPR001590">
    <property type="entry name" value="Peptidase_M12B"/>
</dbReference>
<evidence type="ECO:0000259" key="7">
    <source>
        <dbReference type="PROSITE" id="PS50900"/>
    </source>
</evidence>
<dbReference type="GO" id="GO:0046872">
    <property type="term" value="F:metal ion binding"/>
    <property type="evidence" value="ECO:0007669"/>
    <property type="project" value="UniProtKB-KW"/>
</dbReference>
<name>A0AAV4DXZ9_9GAST</name>
<dbReference type="Pfam" id="PF01421">
    <property type="entry name" value="Reprolysin"/>
    <property type="match status" value="1"/>
</dbReference>
<dbReference type="PROSITE" id="PS51257">
    <property type="entry name" value="PROKAR_LIPOPROTEIN"/>
    <property type="match status" value="1"/>
</dbReference>
<keyword evidence="8" id="KW-0482">Metalloprotease</keyword>
<dbReference type="EMBL" id="BLXT01008455">
    <property type="protein sequence ID" value="GFO49060.1"/>
    <property type="molecule type" value="Genomic_DNA"/>
</dbReference>
<feature type="domain" description="Peptidase M12B" evidence="6">
    <location>
        <begin position="27"/>
        <end position="231"/>
    </location>
</feature>
<dbReference type="InterPro" id="IPR024079">
    <property type="entry name" value="MetalloPept_cat_dom_sf"/>
</dbReference>
<keyword evidence="2" id="KW-0272">Extracellular matrix</keyword>
<feature type="chain" id="PRO_5043551175" evidence="5">
    <location>
        <begin position="25"/>
        <end position="385"/>
    </location>
</feature>
<keyword evidence="3 5" id="KW-0732">Signal</keyword>
<reference evidence="8 9" key="1">
    <citation type="journal article" date="2021" name="Elife">
        <title>Chloroplast acquisition without the gene transfer in kleptoplastic sea slugs, Plakobranchus ocellatus.</title>
        <authorList>
            <person name="Maeda T."/>
            <person name="Takahashi S."/>
            <person name="Yoshida T."/>
            <person name="Shimamura S."/>
            <person name="Takaki Y."/>
            <person name="Nagai Y."/>
            <person name="Toyoda A."/>
            <person name="Suzuki Y."/>
            <person name="Arimoto A."/>
            <person name="Ishii H."/>
            <person name="Satoh N."/>
            <person name="Nishiyama T."/>
            <person name="Hasebe M."/>
            <person name="Maruyama T."/>
            <person name="Minagawa J."/>
            <person name="Obokata J."/>
            <person name="Shigenobu S."/>
        </authorList>
    </citation>
    <scope>NUCLEOTIDE SEQUENCE [LARGE SCALE GENOMIC DNA]</scope>
</reference>
<dbReference type="PROSITE" id="PS50900">
    <property type="entry name" value="PLAC"/>
    <property type="match status" value="1"/>
</dbReference>
<evidence type="ECO:0000256" key="1">
    <source>
        <dbReference type="ARBA" id="ARBA00004498"/>
    </source>
</evidence>
<keyword evidence="4" id="KW-0479">Metal-binding</keyword>
<evidence type="ECO:0000259" key="6">
    <source>
        <dbReference type="PROSITE" id="PS50215"/>
    </source>
</evidence>
<dbReference type="PROSITE" id="PS50215">
    <property type="entry name" value="ADAM_MEPRO"/>
    <property type="match status" value="1"/>
</dbReference>
<dbReference type="GO" id="GO:0004222">
    <property type="term" value="F:metalloendopeptidase activity"/>
    <property type="evidence" value="ECO:0007669"/>
    <property type="project" value="InterPro"/>
</dbReference>
<dbReference type="GO" id="GO:0006509">
    <property type="term" value="P:membrane protein ectodomain proteolysis"/>
    <property type="evidence" value="ECO:0007669"/>
    <property type="project" value="TreeGrafter"/>
</dbReference>
<comment type="caution">
    <text evidence="4">Lacks conserved residue(s) required for the propagation of feature annotation.</text>
</comment>
<dbReference type="PANTHER" id="PTHR11905">
    <property type="entry name" value="ADAM A DISINTEGRIN AND METALLOPROTEASE DOMAIN"/>
    <property type="match status" value="1"/>
</dbReference>
<keyword evidence="2" id="KW-0964">Secreted</keyword>
<evidence type="ECO:0000256" key="5">
    <source>
        <dbReference type="SAM" id="SignalP"/>
    </source>
</evidence>
<dbReference type="InterPro" id="IPR010909">
    <property type="entry name" value="PLAC"/>
</dbReference>
<keyword evidence="8" id="KW-0378">Hydrolase</keyword>
<feature type="binding site" evidence="4">
    <location>
        <position position="186"/>
    </location>
    <ligand>
        <name>Zn(2+)</name>
        <dbReference type="ChEBI" id="CHEBI:29105"/>
        <note>catalytic</note>
    </ligand>
</feature>
<feature type="binding site" evidence="4">
    <location>
        <position position="176"/>
    </location>
    <ligand>
        <name>Zn(2+)</name>
        <dbReference type="ChEBI" id="CHEBI:29105"/>
        <note>catalytic</note>
    </ligand>
</feature>
<accession>A0AAV4DXZ9</accession>
<dbReference type="SUPFAM" id="SSF55486">
    <property type="entry name" value="Metalloproteases ('zincins'), catalytic domain"/>
    <property type="match status" value="1"/>
</dbReference>